<dbReference type="InterPro" id="IPR050834">
    <property type="entry name" value="Glycosyltransf_2"/>
</dbReference>
<reference evidence="5 6" key="1">
    <citation type="submission" date="2019-08" db="EMBL/GenBank/DDBJ databases">
        <title>Sphingorhabdus soil sp. nov., isolated from arctic soil.</title>
        <authorList>
            <person name="Liu Y."/>
        </authorList>
    </citation>
    <scope>NUCLEOTIDE SEQUENCE [LARGE SCALE GENOMIC DNA]</scope>
    <source>
        <strain evidence="5 6">D-2Q-5-6</strain>
    </source>
</reference>
<gene>
    <name evidence="5" type="ORF">FSZ31_06520</name>
</gene>
<dbReference type="Gene3D" id="3.90.550.10">
    <property type="entry name" value="Spore Coat Polysaccharide Biosynthesis Protein SpsA, Chain A"/>
    <property type="match status" value="1"/>
</dbReference>
<sequence length="337" mass="37449">MPVRNAMPFLDAAVESVLDQTLRDFEFVIGDDASDDGSSERLEYWAQRDPRIRLARRSVASGPVGASNWVVAMARTDILARMDADDVALPTRLAKQLAVLDADPQIVLIGSLWLGIDAGDRTIRPPDYSSTLDSRPLRFPFAHGSTMIRKRAFDAAGGYREACAYWEDADLFHRLGGLGRMVVLLEPLYRYRSATTSNRLTSDRATIAAQHALLDRCCAAARSDGDYEHLIDGSSGPATPPDKLYLEDLQKRAALQVRAGHRSDAWREWMGIDRARRGPFSFPHFAFLVWSGLAPRSLRWVLGAMVSVRNRSALKQLRGMTMVECLSGGEQRSALQQ</sequence>
<evidence type="ECO:0000256" key="1">
    <source>
        <dbReference type="ARBA" id="ARBA00006739"/>
    </source>
</evidence>
<dbReference type="Proteomes" id="UP000321129">
    <property type="component" value="Unassembled WGS sequence"/>
</dbReference>
<dbReference type="Pfam" id="PF00535">
    <property type="entry name" value="Glycos_transf_2"/>
    <property type="match status" value="1"/>
</dbReference>
<evidence type="ECO:0000256" key="2">
    <source>
        <dbReference type="ARBA" id="ARBA00022676"/>
    </source>
</evidence>
<keyword evidence="6" id="KW-1185">Reference proteome</keyword>
<dbReference type="GO" id="GO:0016757">
    <property type="term" value="F:glycosyltransferase activity"/>
    <property type="evidence" value="ECO:0007669"/>
    <property type="project" value="UniProtKB-KW"/>
</dbReference>
<dbReference type="PANTHER" id="PTHR43685">
    <property type="entry name" value="GLYCOSYLTRANSFERASE"/>
    <property type="match status" value="1"/>
</dbReference>
<dbReference type="PANTHER" id="PTHR43685:SF5">
    <property type="entry name" value="GLYCOSYLTRANSFERASE EPSE-RELATED"/>
    <property type="match status" value="1"/>
</dbReference>
<feature type="domain" description="Glycosyltransferase 2-like" evidence="4">
    <location>
        <begin position="1"/>
        <end position="152"/>
    </location>
</feature>
<protein>
    <submittedName>
        <fullName evidence="5">Glycosyltransferase family 2 protein</fullName>
    </submittedName>
</protein>
<evidence type="ECO:0000256" key="3">
    <source>
        <dbReference type="ARBA" id="ARBA00022679"/>
    </source>
</evidence>
<dbReference type="SUPFAM" id="SSF53448">
    <property type="entry name" value="Nucleotide-diphospho-sugar transferases"/>
    <property type="match status" value="1"/>
</dbReference>
<evidence type="ECO:0000259" key="4">
    <source>
        <dbReference type="Pfam" id="PF00535"/>
    </source>
</evidence>
<organism evidence="5 6">
    <name type="scientific">Flavisphingopyxis soli</name>
    <dbReference type="NCBI Taxonomy" id="2601267"/>
    <lineage>
        <taxon>Bacteria</taxon>
        <taxon>Pseudomonadati</taxon>
        <taxon>Pseudomonadota</taxon>
        <taxon>Alphaproteobacteria</taxon>
        <taxon>Sphingomonadales</taxon>
        <taxon>Sphingopyxidaceae</taxon>
        <taxon>Flavisphingopyxis</taxon>
    </lineage>
</organism>
<proteinExistence type="inferred from homology"/>
<dbReference type="EMBL" id="VOPY01000001">
    <property type="protein sequence ID" value="TXC74345.1"/>
    <property type="molecule type" value="Genomic_DNA"/>
</dbReference>
<name>A0A5C6UUI1_9SPHN</name>
<keyword evidence="3 5" id="KW-0808">Transferase</keyword>
<accession>A0A5C6UUI1</accession>
<comment type="similarity">
    <text evidence="1">Belongs to the glycosyltransferase 2 family.</text>
</comment>
<keyword evidence="2" id="KW-0328">Glycosyltransferase</keyword>
<comment type="caution">
    <text evidence="5">The sequence shown here is derived from an EMBL/GenBank/DDBJ whole genome shotgun (WGS) entry which is preliminary data.</text>
</comment>
<evidence type="ECO:0000313" key="5">
    <source>
        <dbReference type="EMBL" id="TXC74345.1"/>
    </source>
</evidence>
<dbReference type="AlphaFoldDB" id="A0A5C6UUI1"/>
<dbReference type="CDD" id="cd00761">
    <property type="entry name" value="Glyco_tranf_GTA_type"/>
    <property type="match status" value="1"/>
</dbReference>
<evidence type="ECO:0000313" key="6">
    <source>
        <dbReference type="Proteomes" id="UP000321129"/>
    </source>
</evidence>
<dbReference type="InterPro" id="IPR029044">
    <property type="entry name" value="Nucleotide-diphossugar_trans"/>
</dbReference>
<dbReference type="InterPro" id="IPR001173">
    <property type="entry name" value="Glyco_trans_2-like"/>
</dbReference>